<sequence length="287" mass="32483">MTTKLTWEKVILELSASYTPSRVSRRITYVNLSRANLPRDIATSTSRELRNGRCVGMQDFGKGEPRGSPSTCQVERCVNVLVRIWTLEVEEIMEMSPIEFGAKWYVIERAVIDTASLSFFHDHVLARADSNTIALGDSQVPNAPAAYGDPLMDVLLERVRGRVELATGLRLWPTYSYFRVYKRGSVLKPHRDRPACEISLTLNLGMDADEPWPIWIAGPMGIASVLLSPGDGLVYRGCDCYHWREPFTGNRLAQVFLHYVDKVGPNAEWKFDKRPCLSRCTMVRTPE</sequence>
<evidence type="ECO:0000313" key="1">
    <source>
        <dbReference type="EMBL" id="SFU78422.1"/>
    </source>
</evidence>
<proteinExistence type="predicted"/>
<name>A0A1I7IZV5_9PROT</name>
<organism evidence="1 2">
    <name type="scientific">Nitrosospira multiformis</name>
    <dbReference type="NCBI Taxonomy" id="1231"/>
    <lineage>
        <taxon>Bacteria</taxon>
        <taxon>Pseudomonadati</taxon>
        <taxon>Pseudomonadota</taxon>
        <taxon>Betaproteobacteria</taxon>
        <taxon>Nitrosomonadales</taxon>
        <taxon>Nitrosomonadaceae</taxon>
        <taxon>Nitrosospira</taxon>
    </lineage>
</organism>
<accession>A0A1I7IZV5</accession>
<dbReference type="AlphaFoldDB" id="A0A1I7IZV5"/>
<evidence type="ECO:0008006" key="3">
    <source>
        <dbReference type="Google" id="ProtNLM"/>
    </source>
</evidence>
<gene>
    <name evidence="1" type="ORF">SAMN05216417_1353</name>
</gene>
<protein>
    <recommendedName>
        <fullName evidence="3">2-oxoglutarate-Fe(II)-dependent oxygenase superfamily protein</fullName>
    </recommendedName>
</protein>
<dbReference type="Proteomes" id="UP000182649">
    <property type="component" value="Unassembled WGS sequence"/>
</dbReference>
<reference evidence="1 2" key="1">
    <citation type="submission" date="2016-10" db="EMBL/GenBank/DDBJ databases">
        <authorList>
            <person name="de Groot N.N."/>
        </authorList>
    </citation>
    <scope>NUCLEOTIDE SEQUENCE [LARGE SCALE GENOMIC DNA]</scope>
    <source>
        <strain evidence="1 2">Nl14</strain>
    </source>
</reference>
<evidence type="ECO:0000313" key="2">
    <source>
        <dbReference type="Proteomes" id="UP000182649"/>
    </source>
</evidence>
<dbReference type="EMBL" id="FPBZ01000035">
    <property type="protein sequence ID" value="SFU78422.1"/>
    <property type="molecule type" value="Genomic_DNA"/>
</dbReference>